<name>A0A0A1TAC3_9HYPO</name>
<accession>A0A0A1TAC3</accession>
<evidence type="ECO:0000313" key="4">
    <source>
        <dbReference type="Proteomes" id="UP000039046"/>
    </source>
</evidence>
<dbReference type="EMBL" id="CDHN01000006">
    <property type="protein sequence ID" value="CEJ94051.1"/>
    <property type="molecule type" value="Genomic_DNA"/>
</dbReference>
<dbReference type="HOGENOM" id="CLU_060131_6_4_1"/>
<dbReference type="STRING" id="1531966.A0A0A1TAC3"/>
<dbReference type="Proteomes" id="UP000039046">
    <property type="component" value="Unassembled WGS sequence"/>
</dbReference>
<reference evidence="3 4" key="1">
    <citation type="journal article" date="2015" name="Genome Announc.">
        <title>Draft Genome Sequence and Gene Annotation of the Entomopathogenic Fungus Verticillium hemipterigenum.</title>
        <authorList>
            <person name="Horn F."/>
            <person name="Habel A."/>
            <person name="Scharf D.H."/>
            <person name="Dworschak J."/>
            <person name="Brakhage A.A."/>
            <person name="Guthke R."/>
            <person name="Hertweck C."/>
            <person name="Linde J."/>
        </authorList>
    </citation>
    <scope>NUCLEOTIDE SEQUENCE [LARGE SCALE GENOMIC DNA]</scope>
</reference>
<dbReference type="InterPro" id="IPR052523">
    <property type="entry name" value="Trichothecene_AcTrans"/>
</dbReference>
<dbReference type="CDD" id="cd04301">
    <property type="entry name" value="NAT_SF"/>
    <property type="match status" value="1"/>
</dbReference>
<feature type="domain" description="N-acetyltransferase" evidence="2">
    <location>
        <begin position="5"/>
        <end position="219"/>
    </location>
</feature>
<keyword evidence="4" id="KW-1185">Reference proteome</keyword>
<dbReference type="InterPro" id="IPR016181">
    <property type="entry name" value="Acyl_CoA_acyltransferase"/>
</dbReference>
<dbReference type="AlphaFoldDB" id="A0A0A1TAC3"/>
<dbReference type="Gene3D" id="3.40.630.30">
    <property type="match status" value="1"/>
</dbReference>
<feature type="compositionally biased region" description="Polar residues" evidence="1">
    <location>
        <begin position="220"/>
        <end position="229"/>
    </location>
</feature>
<dbReference type="PANTHER" id="PTHR42791">
    <property type="entry name" value="GNAT FAMILY ACETYLTRANSFERASE"/>
    <property type="match status" value="1"/>
</dbReference>
<feature type="region of interest" description="Disordered" evidence="1">
    <location>
        <begin position="208"/>
        <end position="229"/>
    </location>
</feature>
<dbReference type="PANTHER" id="PTHR42791:SF2">
    <property type="entry name" value="N-ACETYLTRANSFERASE DOMAIN-CONTAINING PROTEIN"/>
    <property type="match status" value="1"/>
</dbReference>
<proteinExistence type="predicted"/>
<sequence>MSTFITVTPATPNEGPLLAQLMHDSFTEPFYANIFPTENGTDVKYYTRAWTGFCSQTELGNPVPEGVPTSMISQLGLRSVIATIRHEGKIVSGGLFWIIPAGKSVSQEPPAKRWGAALEGMSDEVIESFFNGMSIQHSATMGTEPHVFVEVMMTHPDHRGKGYASALLNHASSLADKDDIACYLDADPAAVQLYKKHFYEIPSVSLENSEMTPMRRPTKSQRSAATVAQ</sequence>
<dbReference type="GO" id="GO:0016747">
    <property type="term" value="F:acyltransferase activity, transferring groups other than amino-acyl groups"/>
    <property type="evidence" value="ECO:0007669"/>
    <property type="project" value="InterPro"/>
</dbReference>
<dbReference type="OrthoDB" id="2115692at2759"/>
<dbReference type="InterPro" id="IPR000182">
    <property type="entry name" value="GNAT_dom"/>
</dbReference>
<dbReference type="Pfam" id="PF00583">
    <property type="entry name" value="Acetyltransf_1"/>
    <property type="match status" value="1"/>
</dbReference>
<evidence type="ECO:0000256" key="1">
    <source>
        <dbReference type="SAM" id="MobiDB-lite"/>
    </source>
</evidence>
<organism evidence="3 4">
    <name type="scientific">[Torrubiella] hemipterigena</name>
    <dbReference type="NCBI Taxonomy" id="1531966"/>
    <lineage>
        <taxon>Eukaryota</taxon>
        <taxon>Fungi</taxon>
        <taxon>Dikarya</taxon>
        <taxon>Ascomycota</taxon>
        <taxon>Pezizomycotina</taxon>
        <taxon>Sordariomycetes</taxon>
        <taxon>Hypocreomycetidae</taxon>
        <taxon>Hypocreales</taxon>
        <taxon>Clavicipitaceae</taxon>
        <taxon>Clavicipitaceae incertae sedis</taxon>
        <taxon>'Torrubiella' clade</taxon>
    </lineage>
</organism>
<gene>
    <name evidence="3" type="ORF">VHEMI09607</name>
</gene>
<evidence type="ECO:0000259" key="2">
    <source>
        <dbReference type="PROSITE" id="PS51186"/>
    </source>
</evidence>
<dbReference type="SUPFAM" id="SSF55729">
    <property type="entry name" value="Acyl-CoA N-acyltransferases (Nat)"/>
    <property type="match status" value="1"/>
</dbReference>
<dbReference type="PROSITE" id="PS51186">
    <property type="entry name" value="GNAT"/>
    <property type="match status" value="1"/>
</dbReference>
<evidence type="ECO:0000313" key="3">
    <source>
        <dbReference type="EMBL" id="CEJ94051.1"/>
    </source>
</evidence>
<protein>
    <recommendedName>
        <fullName evidence="2">N-acetyltransferase domain-containing protein</fullName>
    </recommendedName>
</protein>